<reference evidence="1" key="1">
    <citation type="submission" date="2018-02" db="EMBL/GenBank/DDBJ databases">
        <title>Rhizophora mucronata_Transcriptome.</title>
        <authorList>
            <person name="Meera S.P."/>
            <person name="Sreeshan A."/>
            <person name="Augustine A."/>
        </authorList>
    </citation>
    <scope>NUCLEOTIDE SEQUENCE</scope>
    <source>
        <tissue evidence="1">Leaf</tissue>
    </source>
</reference>
<proteinExistence type="predicted"/>
<accession>A0A2P2NSE9</accession>
<name>A0A2P2NSE9_RHIMU</name>
<dbReference type="AlphaFoldDB" id="A0A2P2NSE9"/>
<dbReference type="EMBL" id="GGEC01064945">
    <property type="protein sequence ID" value="MBX45429.1"/>
    <property type="molecule type" value="Transcribed_RNA"/>
</dbReference>
<evidence type="ECO:0000313" key="1">
    <source>
        <dbReference type="EMBL" id="MBX45429.1"/>
    </source>
</evidence>
<organism evidence="1">
    <name type="scientific">Rhizophora mucronata</name>
    <name type="common">Asiatic mangrove</name>
    <dbReference type="NCBI Taxonomy" id="61149"/>
    <lineage>
        <taxon>Eukaryota</taxon>
        <taxon>Viridiplantae</taxon>
        <taxon>Streptophyta</taxon>
        <taxon>Embryophyta</taxon>
        <taxon>Tracheophyta</taxon>
        <taxon>Spermatophyta</taxon>
        <taxon>Magnoliopsida</taxon>
        <taxon>eudicotyledons</taxon>
        <taxon>Gunneridae</taxon>
        <taxon>Pentapetalae</taxon>
        <taxon>rosids</taxon>
        <taxon>fabids</taxon>
        <taxon>Malpighiales</taxon>
        <taxon>Rhizophoraceae</taxon>
        <taxon>Rhizophora</taxon>
    </lineage>
</organism>
<protein>
    <submittedName>
        <fullName evidence="1">Uncharacterized protein</fullName>
    </submittedName>
</protein>
<sequence>MPDIIFKFSFKALLQIQKLSSEWPNREQTACLRELQKEMEYNKGYFRRNGHFFL</sequence>